<accession>A0ABT0PMB0</accession>
<dbReference type="Proteomes" id="UP001203607">
    <property type="component" value="Unassembled WGS sequence"/>
</dbReference>
<sequence length="101" mass="11364">MKNKKQISLDHLDLPMEAYFTSLTSKKQGYAVTQIRVKGYVDLLFKLESLLNVCILALDNPEIDNHKEIPEPALNIKAVLEIAARLLPNAEAEFLDGIKTK</sequence>
<dbReference type="RefSeq" id="WP_249655706.1">
    <property type="nucleotide sequence ID" value="NZ_JAMFMA010000001.1"/>
</dbReference>
<evidence type="ECO:0008006" key="3">
    <source>
        <dbReference type="Google" id="ProtNLM"/>
    </source>
</evidence>
<protein>
    <recommendedName>
        <fullName evidence="3">DUF3467 domain-containing protein</fullName>
    </recommendedName>
</protein>
<name>A0ABT0PMB0_9FLAO</name>
<comment type="caution">
    <text evidence="1">The sequence shown here is derived from an EMBL/GenBank/DDBJ whole genome shotgun (WGS) entry which is preliminary data.</text>
</comment>
<evidence type="ECO:0000313" key="1">
    <source>
        <dbReference type="EMBL" id="MCL6272519.1"/>
    </source>
</evidence>
<reference evidence="1 2" key="1">
    <citation type="submission" date="2022-05" db="EMBL/GenBank/DDBJ databases">
        <authorList>
            <person name="Park J.-S."/>
        </authorList>
    </citation>
    <scope>NUCLEOTIDE SEQUENCE [LARGE SCALE GENOMIC DNA]</scope>
    <source>
        <strain evidence="1 2">2012CJ35-5</strain>
    </source>
</reference>
<gene>
    <name evidence="1" type="ORF">M3P19_00780</name>
</gene>
<dbReference type="EMBL" id="JAMFMA010000001">
    <property type="protein sequence ID" value="MCL6272519.1"/>
    <property type="molecule type" value="Genomic_DNA"/>
</dbReference>
<proteinExistence type="predicted"/>
<organism evidence="1 2">
    <name type="scientific">Flagellimonas spongiicola</name>
    <dbReference type="NCBI Taxonomy" id="2942208"/>
    <lineage>
        <taxon>Bacteria</taxon>
        <taxon>Pseudomonadati</taxon>
        <taxon>Bacteroidota</taxon>
        <taxon>Flavobacteriia</taxon>
        <taxon>Flavobacteriales</taxon>
        <taxon>Flavobacteriaceae</taxon>
        <taxon>Flagellimonas</taxon>
    </lineage>
</organism>
<evidence type="ECO:0000313" key="2">
    <source>
        <dbReference type="Proteomes" id="UP001203607"/>
    </source>
</evidence>
<keyword evidence="2" id="KW-1185">Reference proteome</keyword>